<dbReference type="RefSeq" id="WP_074492918.1">
    <property type="nucleotide sequence ID" value="NZ_FPAM01000022.1"/>
</dbReference>
<dbReference type="InterPro" id="IPR000683">
    <property type="entry name" value="Gfo/Idh/MocA-like_OxRdtase_N"/>
</dbReference>
<evidence type="ECO:0000259" key="2">
    <source>
        <dbReference type="Pfam" id="PF01408"/>
    </source>
</evidence>
<dbReference type="PANTHER" id="PTHR43818">
    <property type="entry name" value="BCDNA.GH03377"/>
    <property type="match status" value="1"/>
</dbReference>
<dbReference type="Proteomes" id="UP000186720">
    <property type="component" value="Unassembled WGS sequence"/>
</dbReference>
<comment type="caution">
    <text evidence="4">The sequence shown here is derived from an EMBL/GenBank/DDBJ whole genome shotgun (WGS) entry which is preliminary data.</text>
</comment>
<feature type="domain" description="Gal80p-like C-terminal" evidence="3">
    <location>
        <begin position="135"/>
        <end position="276"/>
    </location>
</feature>
<gene>
    <name evidence="4" type="ORF">RG47T_5153</name>
</gene>
<dbReference type="InterPro" id="IPR050463">
    <property type="entry name" value="Gfo/Idh/MocA_oxidrdct_glycsds"/>
</dbReference>
<proteinExistence type="predicted"/>
<keyword evidence="1" id="KW-0560">Oxidoreductase</keyword>
<dbReference type="InterPro" id="IPR036291">
    <property type="entry name" value="NAD(P)-bd_dom_sf"/>
</dbReference>
<evidence type="ECO:0000313" key="4">
    <source>
        <dbReference type="EMBL" id="OKS89668.1"/>
    </source>
</evidence>
<evidence type="ECO:0000256" key="1">
    <source>
        <dbReference type="ARBA" id="ARBA00023002"/>
    </source>
</evidence>
<evidence type="ECO:0000313" key="5">
    <source>
        <dbReference type="Proteomes" id="UP000186720"/>
    </source>
</evidence>
<dbReference type="InterPro" id="IPR055080">
    <property type="entry name" value="Gal80p-like_C"/>
</dbReference>
<accession>A0A1Q6A6M0</accession>
<dbReference type="SUPFAM" id="SSF51735">
    <property type="entry name" value="NAD(P)-binding Rossmann-fold domains"/>
    <property type="match status" value="1"/>
</dbReference>
<dbReference type="Gene3D" id="3.40.50.720">
    <property type="entry name" value="NAD(P)-binding Rossmann-like Domain"/>
    <property type="match status" value="1"/>
</dbReference>
<dbReference type="Pfam" id="PF22685">
    <property type="entry name" value="Gal80p_C-like"/>
    <property type="match status" value="1"/>
</dbReference>
<dbReference type="PANTHER" id="PTHR43818:SF11">
    <property type="entry name" value="BCDNA.GH03377"/>
    <property type="match status" value="1"/>
</dbReference>
<dbReference type="GO" id="GO:0016491">
    <property type="term" value="F:oxidoreductase activity"/>
    <property type="evidence" value="ECO:0007669"/>
    <property type="project" value="UniProtKB-KW"/>
</dbReference>
<dbReference type="Pfam" id="PF01408">
    <property type="entry name" value="GFO_IDH_MocA"/>
    <property type="match status" value="1"/>
</dbReference>
<dbReference type="SUPFAM" id="SSF55347">
    <property type="entry name" value="Glyceraldehyde-3-phosphate dehydrogenase-like, C-terminal domain"/>
    <property type="match status" value="1"/>
</dbReference>
<dbReference type="Gene3D" id="3.30.360.10">
    <property type="entry name" value="Dihydrodipicolinate Reductase, domain 2"/>
    <property type="match status" value="1"/>
</dbReference>
<dbReference type="EMBL" id="MPPL01000001">
    <property type="protein sequence ID" value="OKS89668.1"/>
    <property type="molecule type" value="Genomic_DNA"/>
</dbReference>
<dbReference type="STRING" id="1302689.RG47T_5153"/>
<feature type="domain" description="Gfo/Idh/MocA-like oxidoreductase N-terminal" evidence="2">
    <location>
        <begin position="6"/>
        <end position="126"/>
    </location>
</feature>
<organism evidence="4 5">
    <name type="scientific">Mucilaginibacter polytrichastri</name>
    <dbReference type="NCBI Taxonomy" id="1302689"/>
    <lineage>
        <taxon>Bacteria</taxon>
        <taxon>Pseudomonadati</taxon>
        <taxon>Bacteroidota</taxon>
        <taxon>Sphingobacteriia</taxon>
        <taxon>Sphingobacteriales</taxon>
        <taxon>Sphingobacteriaceae</taxon>
        <taxon>Mucilaginibacter</taxon>
    </lineage>
</organism>
<name>A0A1Q6A6M0_9SPHI</name>
<sequence length="370" mass="39783">MKKEKIGVGIIGAGEGSWAVNGHIPALKKLVQEFELVAVSTSNIKSAEATAKKFDIPNAFDNEFDLINHPKVQLVVVAVKVPAHDHLVRTALETGKMVFCEWPLGNGTAEAKALTAIAEEKGIRTFAGLQAHALPELKYLKSIIAEGKIGKVLSSTVTGTGPNWGTSLPNESFAYLLDPKTGANMMTIPFAQTVDGLEFVLGNFKEISALLATRNKSVHIEDSNREVPMLVHDQIMLNGTLKDGTVCSIHYRGGTSPGDNLYWAIKGTKGEIVITSPIGHLQFGKVALQASFDGEPLNTLEIPASYHPKDGGAPGVDADLSRAVYYGYQEIAADIADGTCFFPSFSYAVKRHEFLDKLVESADSGCRKTL</sequence>
<dbReference type="OrthoDB" id="9781031at2"/>
<dbReference type="GO" id="GO:0000166">
    <property type="term" value="F:nucleotide binding"/>
    <property type="evidence" value="ECO:0007669"/>
    <property type="project" value="InterPro"/>
</dbReference>
<evidence type="ECO:0000259" key="3">
    <source>
        <dbReference type="Pfam" id="PF22685"/>
    </source>
</evidence>
<keyword evidence="5" id="KW-1185">Reference proteome</keyword>
<reference evidence="4 5" key="1">
    <citation type="submission" date="2016-11" db="EMBL/GenBank/DDBJ databases">
        <title>Whole Genome Sequencing of Mucilaginibacter polytrichastri RG4-7(T) isolated from the moss sample.</title>
        <authorList>
            <person name="Li Y."/>
        </authorList>
    </citation>
    <scope>NUCLEOTIDE SEQUENCE [LARGE SCALE GENOMIC DNA]</scope>
    <source>
        <strain evidence="4 5">RG4-7</strain>
    </source>
</reference>
<protein>
    <submittedName>
        <fullName evidence="4">Uncharacterized protein</fullName>
    </submittedName>
</protein>
<dbReference type="AlphaFoldDB" id="A0A1Q6A6M0"/>